<keyword evidence="2" id="KW-0175">Coiled coil</keyword>
<evidence type="ECO:0000313" key="6">
    <source>
        <dbReference type="EMBL" id="SSX35315.1"/>
    </source>
</evidence>
<dbReference type="InterPro" id="IPR003165">
    <property type="entry name" value="Piwi"/>
</dbReference>
<dbReference type="GO" id="GO:0034587">
    <property type="term" value="P:piRNA processing"/>
    <property type="evidence" value="ECO:0007669"/>
    <property type="project" value="UniProtKB-ARBA"/>
</dbReference>
<feature type="region of interest" description="Disordered" evidence="3">
    <location>
        <begin position="44"/>
        <end position="66"/>
    </location>
</feature>
<dbReference type="Pfam" id="PF08699">
    <property type="entry name" value="ArgoL1"/>
    <property type="match status" value="1"/>
</dbReference>
<dbReference type="PROSITE" id="PS50821">
    <property type="entry name" value="PAZ"/>
    <property type="match status" value="1"/>
</dbReference>
<feature type="domain" description="Piwi" evidence="5">
    <location>
        <begin position="463"/>
        <end position="678"/>
    </location>
</feature>
<dbReference type="InterPro" id="IPR036397">
    <property type="entry name" value="RNaseH_sf"/>
</dbReference>
<comment type="similarity">
    <text evidence="1">Belongs to the FAM91 family.</text>
</comment>
<evidence type="ECO:0000256" key="3">
    <source>
        <dbReference type="SAM" id="MobiDB-lite"/>
    </source>
</evidence>
<sequence length="1589" mass="181108">MGKNKNRPPKGAWKLKLKEKRQMETLEKSASELSINVAAVNQDPTKIKPVSMTENQGQGEASEERLPKALEVASPDGTGRNKEFEISIQFATEIDMRVIKNYIDYEGPTNIQQAIQAFDVVLKSAFNQQGLIRYKSSVFKIPELKIPLADNFELIIGLYQSFVMGERPLLNVDVSHKAFPSKVDNLHDFYKQKCDQNYRKLNELLKGLNLVYTSPFEAGNKKTYKFNEVKGPADKEKFKDDKDNKWKTIEDYYRDKKIKLKNPKAPVIHVGPRDKNILIPMEFLSIPEGQTLNGKAPESCTREMVKQSATSTDERKRRIMELLQFINHEGIATIASFGIKIRKDFIQVLSHILNPPELLYKAVGPNNPVVHISKPGEWRLMNEQFLIPCHSKGGNDSIKWGILVLEVGTAMHRVNEFGVNIVKMARQMGVKLEDYNSYNVEINSTLNDLDDTFKSFLNDNFKLLFVIISKDPKHGDAQRSSVKQSSELCVGIMTQCIVSSTIDSQRNRPSTLQNIMLKVNEKLGGTNHRIADSSTVNSLKPNIMVIGADVTHPSPDQSKIPSVAGIVASYDQFCVRYRSTIQIQLPKEEIIQNFEEIVTSSLQYYQSKNKRFPEHILYYRDGVSEGQFKKVEESELRAIKAACNRMNVPGIKITVIIVQKRHHTRFFPKKAGDQKFNNFCGCSDKKVITSMRKFPMSSINAEIEQCVRRKTTWTQLPLHIKQIFKHIPKEYEQFVFNYSVRNQLRWRGNIVKKIFKNESRYYEILVEKSIVHLNLFPYHLADVITKGLRYTPFNYYLDTLSFMLKHDKSLRIIGIGRNEYLALIGEVKTNSKKFFREQDPKLFLPKVPVFHKIQPFWRVELGYVLETDIQYCSDTERGLLDDLIDFGSQTAGHLDYHVLLSLYKKGLIYLDVPISGEDVICIPQLKNFVMNRVSGDYFESLLYKIFVTADEHMTISELANMLEVELDTIKIGVSLLCRLGFAHKKTEFNMNNLHISWSEILNGENESRDENNVTILNPPKEFLRESTPDTLAPTRPTDLPLLQTTSTSPAITSPYCKPGSVESTYILTPTPLDGSPPPRLGKKVGFVFDSTLTAFLMMGNLSPGLKSHAVTMFEVGKLCDDSMDQFLMELDKISVLDAEGGEVGRYFTHAVILRSTLIALRSIFNSGVDLLRLECLENLDAKTRDKILDKKYKALIAMAPLTSHFKHVFTIPFFGPFYKCVEGHSHIWAKLFYYHLSGFGPPSLFLAKGTILKSLPRIFLGYGKLLVTIPNTEPYVLNSENYNNLNVYLKNGCLLVQGYGIREAGEVHYQAFPFDRSDKAQVKWMRHKAVVRLSHHVNLENSCGYLTFVNTKVPDIGCDDFTLNVRLERAKHRKTSGSAKATTKEVKGIENKNYVHEKQSNAIAPPITDLLSPLDSEITAFNTLEPEKVSSNTPKSPAVLYRSEDCNELIEKELDILEDEENKRKVLNSQSSVELLVLDDDNQGIKQNNGEYYGEEWTLLDVCFGIPLFDVECNSRICQQLSKDLLSDNNLFKLKTVNQEMNDKFMKFISQCMYFVDENIEYAKIGALIPQPRINLAFENGKIVTWPGK</sequence>
<feature type="coiled-coil region" evidence="2">
    <location>
        <begin position="16"/>
        <end position="43"/>
    </location>
</feature>
<dbReference type="GO" id="GO:0005737">
    <property type="term" value="C:cytoplasm"/>
    <property type="evidence" value="ECO:0007669"/>
    <property type="project" value="UniProtKB-ARBA"/>
</dbReference>
<dbReference type="InterPro" id="IPR028097">
    <property type="entry name" value="FAM91_C_dom"/>
</dbReference>
<evidence type="ECO:0000256" key="1">
    <source>
        <dbReference type="ARBA" id="ARBA00010319"/>
    </source>
</evidence>
<gene>
    <name evidence="6" type="primary">CSON009634</name>
</gene>
<evidence type="ECO:0000259" key="4">
    <source>
        <dbReference type="PROSITE" id="PS50821"/>
    </source>
</evidence>
<dbReference type="Pfam" id="PF14648">
    <property type="entry name" value="FAM91_C"/>
    <property type="match status" value="1"/>
</dbReference>
<dbReference type="GO" id="GO:0004521">
    <property type="term" value="F:RNA endonuclease activity"/>
    <property type="evidence" value="ECO:0007669"/>
    <property type="project" value="UniProtKB-ARBA"/>
</dbReference>
<dbReference type="Gene3D" id="3.30.420.10">
    <property type="entry name" value="Ribonuclease H-like superfamily/Ribonuclease H"/>
    <property type="match status" value="1"/>
</dbReference>
<dbReference type="SUPFAM" id="SSF101690">
    <property type="entry name" value="PAZ domain"/>
    <property type="match status" value="1"/>
</dbReference>
<organism evidence="6">
    <name type="scientific">Culicoides sonorensis</name>
    <name type="common">Biting midge</name>
    <dbReference type="NCBI Taxonomy" id="179676"/>
    <lineage>
        <taxon>Eukaryota</taxon>
        <taxon>Metazoa</taxon>
        <taxon>Ecdysozoa</taxon>
        <taxon>Arthropoda</taxon>
        <taxon>Hexapoda</taxon>
        <taxon>Insecta</taxon>
        <taxon>Pterygota</taxon>
        <taxon>Neoptera</taxon>
        <taxon>Endopterygota</taxon>
        <taxon>Diptera</taxon>
        <taxon>Nematocera</taxon>
        <taxon>Chironomoidea</taxon>
        <taxon>Ceratopogonidae</taxon>
        <taxon>Ceratopogoninae</taxon>
        <taxon>Culicoides</taxon>
        <taxon>Monoculicoides</taxon>
    </lineage>
</organism>
<name>A0A336N051_CULSO</name>
<dbReference type="InterPro" id="IPR028091">
    <property type="entry name" value="FAM91_N_dom"/>
</dbReference>
<evidence type="ECO:0000256" key="2">
    <source>
        <dbReference type="SAM" id="Coils"/>
    </source>
</evidence>
<feature type="domain" description="PAZ" evidence="4">
    <location>
        <begin position="181"/>
        <end position="288"/>
    </location>
</feature>
<feature type="region of interest" description="Disordered" evidence="3">
    <location>
        <begin position="1024"/>
        <end position="1044"/>
    </location>
</feature>
<dbReference type="InterPro" id="IPR014811">
    <property type="entry name" value="ArgoL1"/>
</dbReference>
<dbReference type="GO" id="GO:0035194">
    <property type="term" value="P:regulatory ncRNA-mediated post-transcriptional gene silencing"/>
    <property type="evidence" value="ECO:0007669"/>
    <property type="project" value="UniProtKB-ARBA"/>
</dbReference>
<evidence type="ECO:0000259" key="5">
    <source>
        <dbReference type="PROSITE" id="PS50822"/>
    </source>
</evidence>
<dbReference type="InterPro" id="IPR039199">
    <property type="entry name" value="FAM91"/>
</dbReference>
<dbReference type="EMBL" id="UFQT01003855">
    <property type="protein sequence ID" value="SSX35315.1"/>
    <property type="molecule type" value="Genomic_DNA"/>
</dbReference>
<dbReference type="InterPro" id="IPR012337">
    <property type="entry name" value="RNaseH-like_sf"/>
</dbReference>
<dbReference type="VEuPathDB" id="VectorBase:CSON009634"/>
<dbReference type="SMART" id="SM01163">
    <property type="entry name" value="DUF1785"/>
    <property type="match status" value="1"/>
</dbReference>
<dbReference type="SUPFAM" id="SSF53098">
    <property type="entry name" value="Ribonuclease H-like"/>
    <property type="match status" value="1"/>
</dbReference>
<dbReference type="GO" id="GO:0003723">
    <property type="term" value="F:RNA binding"/>
    <property type="evidence" value="ECO:0007669"/>
    <property type="project" value="InterPro"/>
</dbReference>
<dbReference type="InterPro" id="IPR003100">
    <property type="entry name" value="PAZ_dom"/>
</dbReference>
<dbReference type="Gene3D" id="3.40.50.2300">
    <property type="match status" value="1"/>
</dbReference>
<dbReference type="PROSITE" id="PS50822">
    <property type="entry name" value="PIWI"/>
    <property type="match status" value="1"/>
</dbReference>
<dbReference type="Pfam" id="PF14647">
    <property type="entry name" value="FAM91_N"/>
    <property type="match status" value="1"/>
</dbReference>
<dbReference type="Pfam" id="PF02171">
    <property type="entry name" value="Piwi"/>
    <property type="match status" value="1"/>
</dbReference>
<protein>
    <submittedName>
        <fullName evidence="6">CSON009634 protein</fullName>
    </submittedName>
</protein>
<dbReference type="Pfam" id="PF02170">
    <property type="entry name" value="PAZ"/>
    <property type="match status" value="1"/>
</dbReference>
<dbReference type="SMART" id="SM00950">
    <property type="entry name" value="Piwi"/>
    <property type="match status" value="1"/>
</dbReference>
<dbReference type="PANTHER" id="PTHR28441">
    <property type="entry name" value="PROTEIN FAM91A1"/>
    <property type="match status" value="1"/>
</dbReference>
<dbReference type="PANTHER" id="PTHR28441:SF2">
    <property type="entry name" value="PROTEIN FAM91A1"/>
    <property type="match status" value="1"/>
</dbReference>
<accession>A0A336N051</accession>
<reference evidence="6" key="1">
    <citation type="submission" date="2018-07" db="EMBL/GenBank/DDBJ databases">
        <authorList>
            <person name="Quirk P.G."/>
            <person name="Krulwich T.A."/>
        </authorList>
    </citation>
    <scope>NUCLEOTIDE SEQUENCE</scope>
</reference>
<dbReference type="InterPro" id="IPR036085">
    <property type="entry name" value="PAZ_dom_sf"/>
</dbReference>
<proteinExistence type="inferred from homology"/>
<dbReference type="CDD" id="cd02846">
    <property type="entry name" value="PAZ_argonaute_like"/>
    <property type="match status" value="1"/>
</dbReference>
<dbReference type="Gene3D" id="2.170.260.10">
    <property type="entry name" value="paz domain"/>
    <property type="match status" value="1"/>
</dbReference>